<feature type="compositionally biased region" description="Low complexity" evidence="1">
    <location>
        <begin position="557"/>
        <end position="574"/>
    </location>
</feature>
<feature type="compositionally biased region" description="Polar residues" evidence="1">
    <location>
        <begin position="29"/>
        <end position="41"/>
    </location>
</feature>
<feature type="region of interest" description="Disordered" evidence="1">
    <location>
        <begin position="198"/>
        <end position="240"/>
    </location>
</feature>
<dbReference type="Proteomes" id="UP001295423">
    <property type="component" value="Unassembled WGS sequence"/>
</dbReference>
<feature type="region of interest" description="Disordered" evidence="1">
    <location>
        <begin position="677"/>
        <end position="715"/>
    </location>
</feature>
<organism evidence="3 4">
    <name type="scientific">Cylindrotheca closterium</name>
    <dbReference type="NCBI Taxonomy" id="2856"/>
    <lineage>
        <taxon>Eukaryota</taxon>
        <taxon>Sar</taxon>
        <taxon>Stramenopiles</taxon>
        <taxon>Ochrophyta</taxon>
        <taxon>Bacillariophyta</taxon>
        <taxon>Bacillariophyceae</taxon>
        <taxon>Bacillariophycidae</taxon>
        <taxon>Bacillariales</taxon>
        <taxon>Bacillariaceae</taxon>
        <taxon>Cylindrotheca</taxon>
    </lineage>
</organism>
<feature type="compositionally biased region" description="Basic and acidic residues" evidence="1">
    <location>
        <begin position="106"/>
        <end position="116"/>
    </location>
</feature>
<keyword evidence="2" id="KW-1133">Transmembrane helix</keyword>
<feature type="region of interest" description="Disordered" evidence="1">
    <location>
        <begin position="76"/>
        <end position="181"/>
    </location>
</feature>
<feature type="compositionally biased region" description="Low complexity" evidence="1">
    <location>
        <begin position="144"/>
        <end position="156"/>
    </location>
</feature>
<feature type="compositionally biased region" description="Polar residues" evidence="1">
    <location>
        <begin position="411"/>
        <end position="427"/>
    </location>
</feature>
<feature type="region of interest" description="Disordered" evidence="1">
    <location>
        <begin position="286"/>
        <end position="536"/>
    </location>
</feature>
<feature type="compositionally biased region" description="Polar residues" evidence="1">
    <location>
        <begin position="452"/>
        <end position="474"/>
    </location>
</feature>
<dbReference type="EMBL" id="CAKOGP040000358">
    <property type="protein sequence ID" value="CAJ1934677.1"/>
    <property type="molecule type" value="Genomic_DNA"/>
</dbReference>
<feature type="compositionally biased region" description="Polar residues" evidence="1">
    <location>
        <begin position="295"/>
        <end position="311"/>
    </location>
</feature>
<proteinExistence type="predicted"/>
<feature type="compositionally biased region" description="Low complexity" evidence="1">
    <location>
        <begin position="428"/>
        <end position="439"/>
    </location>
</feature>
<keyword evidence="2" id="KW-0812">Transmembrane</keyword>
<feature type="compositionally biased region" description="Low complexity" evidence="1">
    <location>
        <begin position="44"/>
        <end position="55"/>
    </location>
</feature>
<accession>A0AAD2CJA7</accession>
<feature type="compositionally biased region" description="Low complexity" evidence="1">
    <location>
        <begin position="209"/>
        <end position="220"/>
    </location>
</feature>
<feature type="compositionally biased region" description="Low complexity" evidence="1">
    <location>
        <begin position="583"/>
        <end position="598"/>
    </location>
</feature>
<reference evidence="3" key="1">
    <citation type="submission" date="2023-08" db="EMBL/GenBank/DDBJ databases">
        <authorList>
            <person name="Audoor S."/>
            <person name="Bilcke G."/>
        </authorList>
    </citation>
    <scope>NUCLEOTIDE SEQUENCE</scope>
</reference>
<feature type="compositionally biased region" description="Basic and acidic residues" evidence="1">
    <location>
        <begin position="312"/>
        <end position="327"/>
    </location>
</feature>
<feature type="compositionally biased region" description="Low complexity" evidence="1">
    <location>
        <begin position="354"/>
        <end position="373"/>
    </location>
</feature>
<comment type="caution">
    <text evidence="3">The sequence shown here is derived from an EMBL/GenBank/DDBJ whole genome shotgun (WGS) entry which is preliminary data.</text>
</comment>
<evidence type="ECO:0000313" key="4">
    <source>
        <dbReference type="Proteomes" id="UP001295423"/>
    </source>
</evidence>
<gene>
    <name evidence="3" type="ORF">CYCCA115_LOCUS4017</name>
</gene>
<evidence type="ECO:0000313" key="3">
    <source>
        <dbReference type="EMBL" id="CAJ1934677.1"/>
    </source>
</evidence>
<feature type="compositionally biased region" description="Polar residues" evidence="1">
    <location>
        <begin position="374"/>
        <end position="387"/>
    </location>
</feature>
<feature type="compositionally biased region" description="Low complexity" evidence="1">
    <location>
        <begin position="328"/>
        <end position="338"/>
    </location>
</feature>
<feature type="region of interest" description="Disordered" evidence="1">
    <location>
        <begin position="557"/>
        <end position="602"/>
    </location>
</feature>
<evidence type="ECO:0000256" key="1">
    <source>
        <dbReference type="SAM" id="MobiDB-lite"/>
    </source>
</evidence>
<keyword evidence="2" id="KW-0472">Membrane</keyword>
<keyword evidence="4" id="KW-1185">Reference proteome</keyword>
<name>A0AAD2CJA7_9STRA</name>
<sequence>MASTTEDLGESDGNHPESPLHTSLEKQEQTIMTTPQGSPRSQRSDFSTQSATSSAASFDLAGRIKAFDCAHTLVGNLGRKDHGVGSPMHSRNRSSGSNKKSPSDLNENRDDGDDKFNTGLNGALSMFSKERNHQTANSGDKESVVSAASRSSSSVSQRILHLQKTSPQASSADADKESVVSSASRISSLSQAILQLQNEKASSADKDSVVSSASRISSLSQKIIQESSNDNDRDSDNSVVSSASLIASLSNKILQLQKEEASSDADKDSVLSSASLISSLSQRILQRSSSAASPVNKQRPSFKSRSSQNKRASFERVEESTPDDKESSASSSGSQGSSVAKRIKALQKNESSVTSPRTSFASSASPRPSHSSFGQGSTTIDRNSMTRIQARIKELQSSARTSPRPPRPSFANRTATTTMPSPNPQEASRSSRPLPDPSSIQRSQPAEKLDESMTSPTSVPPTETMETTPQNISEMTMDEDGDGNENDKPQVEVSLQNVSELSALADPNNLWPPTIERFPTTSADAPPPPLAPKAGSHVSLPNPIAYAMDALRQYATTSTSTSTTPAAAAGSTSAADDEESRINRQNNNNSNNNKRPSSPDWLPTEHFAVAAALFPENQFDVNDGMVAAAAKNNNMENNKSLPEGDIPSFLKRSHSDGDLESNFGFDDHGFPKFLASQREPEDDDNKEIPHHIQFDSSRMMEEEEENRGPTTNGNIMERTSSWRELRDEIFKYNWKDKLPILMGCLLILIGIIVGISLAVSSAGSSDDELVVGLDDLNSAPSTKQCDYVENGYSIPGEESLFEVDLNWLLDVSLIDAPTTTLQLTTQVQELFQSKVLPTVVGCDSNGRVLQGQYLVVNGYVWSVREIGNCELGAPMPCSRLLVSFVLWTKERRDAQAMNTFCVANFGFDGLVNPMETGDDIRQVDLVSTVL</sequence>
<protein>
    <submittedName>
        <fullName evidence="3">Uncharacterized protein</fullName>
    </submittedName>
</protein>
<evidence type="ECO:0000256" key="2">
    <source>
        <dbReference type="SAM" id="Phobius"/>
    </source>
</evidence>
<feature type="region of interest" description="Disordered" evidence="1">
    <location>
        <begin position="1"/>
        <end position="55"/>
    </location>
</feature>
<dbReference type="AlphaFoldDB" id="A0AAD2CJA7"/>
<feature type="transmembrane region" description="Helical" evidence="2">
    <location>
        <begin position="738"/>
        <end position="759"/>
    </location>
</feature>
<feature type="compositionally biased region" description="Basic and acidic residues" evidence="1">
    <location>
        <begin position="128"/>
        <end position="143"/>
    </location>
</feature>